<dbReference type="GO" id="GO:0005524">
    <property type="term" value="F:ATP binding"/>
    <property type="evidence" value="ECO:0007669"/>
    <property type="project" value="UniProtKB-UniRule"/>
</dbReference>
<dbReference type="Pfam" id="PF01687">
    <property type="entry name" value="Flavokinase"/>
    <property type="match status" value="1"/>
</dbReference>
<feature type="domain" description="Riboflavin kinase" evidence="16">
    <location>
        <begin position="181"/>
        <end position="306"/>
    </location>
</feature>
<dbReference type="GO" id="GO:0009398">
    <property type="term" value="P:FMN biosynthetic process"/>
    <property type="evidence" value="ECO:0007669"/>
    <property type="project" value="UniProtKB-UniRule"/>
</dbReference>
<evidence type="ECO:0000256" key="2">
    <source>
        <dbReference type="ARBA" id="ARBA00004726"/>
    </source>
</evidence>
<dbReference type="GO" id="GO:0008531">
    <property type="term" value="F:riboflavin kinase activity"/>
    <property type="evidence" value="ECO:0007669"/>
    <property type="project" value="UniProtKB-UniRule"/>
</dbReference>
<dbReference type="EMBL" id="PNIO01000035">
    <property type="protein sequence ID" value="PMP71049.1"/>
    <property type="molecule type" value="Genomic_DNA"/>
</dbReference>
<dbReference type="GO" id="GO:0009231">
    <property type="term" value="P:riboflavin biosynthetic process"/>
    <property type="evidence" value="ECO:0007669"/>
    <property type="project" value="InterPro"/>
</dbReference>
<comment type="catalytic activity">
    <reaction evidence="14 15">
        <text>FMN + ATP + H(+) = FAD + diphosphate</text>
        <dbReference type="Rhea" id="RHEA:17237"/>
        <dbReference type="ChEBI" id="CHEBI:15378"/>
        <dbReference type="ChEBI" id="CHEBI:30616"/>
        <dbReference type="ChEBI" id="CHEBI:33019"/>
        <dbReference type="ChEBI" id="CHEBI:57692"/>
        <dbReference type="ChEBI" id="CHEBI:58210"/>
        <dbReference type="EC" id="2.7.7.2"/>
    </reaction>
</comment>
<evidence type="ECO:0000313" key="17">
    <source>
        <dbReference type="EMBL" id="PMP71049.1"/>
    </source>
</evidence>
<dbReference type="InterPro" id="IPR015865">
    <property type="entry name" value="Riboflavin_kinase_bac/euk"/>
</dbReference>
<dbReference type="PANTHER" id="PTHR22749">
    <property type="entry name" value="RIBOFLAVIN KINASE/FMN ADENYLYLTRANSFERASE"/>
    <property type="match status" value="1"/>
</dbReference>
<organism evidence="17 18">
    <name type="scientific">Thermodesulfovibrio aggregans</name>
    <dbReference type="NCBI Taxonomy" id="86166"/>
    <lineage>
        <taxon>Bacteria</taxon>
        <taxon>Pseudomonadati</taxon>
        <taxon>Nitrospirota</taxon>
        <taxon>Thermodesulfovibrionia</taxon>
        <taxon>Thermodesulfovibrionales</taxon>
        <taxon>Thermodesulfovibrionaceae</taxon>
        <taxon>Thermodesulfovibrio</taxon>
    </lineage>
</organism>
<dbReference type="CDD" id="cd02064">
    <property type="entry name" value="FAD_synthetase_N"/>
    <property type="match status" value="1"/>
</dbReference>
<keyword evidence="11 15" id="KW-0067">ATP-binding</keyword>
<dbReference type="InterPro" id="IPR015864">
    <property type="entry name" value="FAD_synthase"/>
</dbReference>
<dbReference type="Proteomes" id="UP000242288">
    <property type="component" value="Unassembled WGS sequence"/>
</dbReference>
<dbReference type="PANTHER" id="PTHR22749:SF6">
    <property type="entry name" value="RIBOFLAVIN KINASE"/>
    <property type="match status" value="1"/>
</dbReference>
<dbReference type="SMART" id="SM00904">
    <property type="entry name" value="Flavokinase"/>
    <property type="match status" value="1"/>
</dbReference>
<evidence type="ECO:0000313" key="18">
    <source>
        <dbReference type="Proteomes" id="UP000242288"/>
    </source>
</evidence>
<evidence type="ECO:0000256" key="12">
    <source>
        <dbReference type="ARBA" id="ARBA00023268"/>
    </source>
</evidence>
<dbReference type="GO" id="GO:0003919">
    <property type="term" value="F:FMN adenylyltransferase activity"/>
    <property type="evidence" value="ECO:0007669"/>
    <property type="project" value="UniProtKB-UniRule"/>
</dbReference>
<dbReference type="InterPro" id="IPR023468">
    <property type="entry name" value="Riboflavin_kinase"/>
</dbReference>
<evidence type="ECO:0000256" key="5">
    <source>
        <dbReference type="ARBA" id="ARBA00022643"/>
    </source>
</evidence>
<keyword evidence="4 15" id="KW-0285">Flavoprotein</keyword>
<dbReference type="NCBIfam" id="NF004160">
    <property type="entry name" value="PRK05627.1-3"/>
    <property type="match status" value="1"/>
</dbReference>
<comment type="pathway">
    <text evidence="2 15">Cofactor biosynthesis; FAD biosynthesis; FAD from FMN: step 1/1.</text>
</comment>
<dbReference type="EC" id="2.7.1.26" evidence="15"/>
<evidence type="ECO:0000256" key="11">
    <source>
        <dbReference type="ARBA" id="ARBA00022840"/>
    </source>
</evidence>
<evidence type="ECO:0000256" key="8">
    <source>
        <dbReference type="ARBA" id="ARBA00022741"/>
    </source>
</evidence>
<keyword evidence="5 15" id="KW-0288">FMN</keyword>
<evidence type="ECO:0000256" key="15">
    <source>
        <dbReference type="PIRNR" id="PIRNR004491"/>
    </source>
</evidence>
<comment type="function">
    <text evidence="1">Catalyzes the phosphorylation of riboflavin to FMN followed by the adenylation of FMN to FAD.</text>
</comment>
<keyword evidence="9 15" id="KW-0418">Kinase</keyword>
<dbReference type="NCBIfam" id="TIGR00125">
    <property type="entry name" value="cyt_tran_rel"/>
    <property type="match status" value="1"/>
</dbReference>
<protein>
    <recommendedName>
        <fullName evidence="15">Riboflavin biosynthesis protein</fullName>
    </recommendedName>
    <domain>
        <recommendedName>
            <fullName evidence="15">Riboflavin kinase</fullName>
            <ecNumber evidence="15">2.7.1.26</ecNumber>
        </recommendedName>
        <alternativeName>
            <fullName evidence="15">Flavokinase</fullName>
        </alternativeName>
    </domain>
    <domain>
        <recommendedName>
            <fullName evidence="15">FMN adenylyltransferase</fullName>
            <ecNumber evidence="15">2.7.7.2</ecNumber>
        </recommendedName>
        <alternativeName>
            <fullName evidence="15">FAD pyrophosphorylase</fullName>
        </alternativeName>
        <alternativeName>
            <fullName evidence="15">FAD synthase</fullName>
        </alternativeName>
    </domain>
</protein>
<comment type="catalytic activity">
    <reaction evidence="13 15">
        <text>riboflavin + ATP = FMN + ADP + H(+)</text>
        <dbReference type="Rhea" id="RHEA:14357"/>
        <dbReference type="ChEBI" id="CHEBI:15378"/>
        <dbReference type="ChEBI" id="CHEBI:30616"/>
        <dbReference type="ChEBI" id="CHEBI:57986"/>
        <dbReference type="ChEBI" id="CHEBI:58210"/>
        <dbReference type="ChEBI" id="CHEBI:456216"/>
        <dbReference type="EC" id="2.7.1.26"/>
    </reaction>
</comment>
<dbReference type="SUPFAM" id="SSF52374">
    <property type="entry name" value="Nucleotidylyl transferase"/>
    <property type="match status" value="1"/>
</dbReference>
<evidence type="ECO:0000256" key="6">
    <source>
        <dbReference type="ARBA" id="ARBA00022679"/>
    </source>
</evidence>
<evidence type="ECO:0000256" key="14">
    <source>
        <dbReference type="ARBA" id="ARBA00049494"/>
    </source>
</evidence>
<evidence type="ECO:0000256" key="7">
    <source>
        <dbReference type="ARBA" id="ARBA00022695"/>
    </source>
</evidence>
<comment type="caution">
    <text evidence="17">The sequence shown here is derived from an EMBL/GenBank/DDBJ whole genome shotgun (WGS) entry which is preliminary data.</text>
</comment>
<dbReference type="FunFam" id="3.40.50.620:FF:000021">
    <property type="entry name" value="Riboflavin biosynthesis protein"/>
    <property type="match status" value="1"/>
</dbReference>
<evidence type="ECO:0000259" key="16">
    <source>
        <dbReference type="SMART" id="SM00904"/>
    </source>
</evidence>
<evidence type="ECO:0000256" key="13">
    <source>
        <dbReference type="ARBA" id="ARBA00047880"/>
    </source>
</evidence>
<dbReference type="InterPro" id="IPR014729">
    <property type="entry name" value="Rossmann-like_a/b/a_fold"/>
</dbReference>
<name>A0A2J6WLA8_9BACT</name>
<comment type="similarity">
    <text evidence="15">Belongs to the ribF family.</text>
</comment>
<gene>
    <name evidence="17" type="ORF">C0186_04380</name>
</gene>
<dbReference type="NCBIfam" id="NF004162">
    <property type="entry name" value="PRK05627.1-5"/>
    <property type="match status" value="1"/>
</dbReference>
<dbReference type="UniPathway" id="UPA00277">
    <property type="reaction ID" value="UER00407"/>
</dbReference>
<dbReference type="InterPro" id="IPR023465">
    <property type="entry name" value="Riboflavin_kinase_dom_sf"/>
</dbReference>
<dbReference type="Gene3D" id="3.40.50.620">
    <property type="entry name" value="HUPs"/>
    <property type="match status" value="1"/>
</dbReference>
<dbReference type="NCBIfam" id="TIGR00083">
    <property type="entry name" value="ribF"/>
    <property type="match status" value="1"/>
</dbReference>
<dbReference type="Gene3D" id="2.40.30.30">
    <property type="entry name" value="Riboflavin kinase-like"/>
    <property type="match status" value="1"/>
</dbReference>
<evidence type="ECO:0000256" key="3">
    <source>
        <dbReference type="ARBA" id="ARBA00005201"/>
    </source>
</evidence>
<dbReference type="UniPathway" id="UPA00276">
    <property type="reaction ID" value="UER00406"/>
</dbReference>
<dbReference type="AlphaFoldDB" id="A0A2J6WLA8"/>
<accession>A0A2J6WLA8</accession>
<keyword evidence="7 15" id="KW-0548">Nucleotidyltransferase</keyword>
<keyword evidence="6 15" id="KW-0808">Transferase</keyword>
<evidence type="ECO:0000256" key="9">
    <source>
        <dbReference type="ARBA" id="ARBA00022777"/>
    </source>
</evidence>
<dbReference type="EC" id="2.7.7.2" evidence="15"/>
<dbReference type="SUPFAM" id="SSF82114">
    <property type="entry name" value="Riboflavin kinase-like"/>
    <property type="match status" value="1"/>
</dbReference>
<evidence type="ECO:0000256" key="10">
    <source>
        <dbReference type="ARBA" id="ARBA00022827"/>
    </source>
</evidence>
<dbReference type="PIRSF" id="PIRSF004491">
    <property type="entry name" value="FAD_Synth"/>
    <property type="match status" value="1"/>
</dbReference>
<dbReference type="InterPro" id="IPR002606">
    <property type="entry name" value="Riboflavin_kinase_bac"/>
</dbReference>
<dbReference type="InterPro" id="IPR004821">
    <property type="entry name" value="Cyt_trans-like"/>
</dbReference>
<dbReference type="GO" id="GO:0006747">
    <property type="term" value="P:FAD biosynthetic process"/>
    <property type="evidence" value="ECO:0007669"/>
    <property type="project" value="UniProtKB-UniRule"/>
</dbReference>
<keyword evidence="12" id="KW-0511">Multifunctional enzyme</keyword>
<evidence type="ECO:0000256" key="4">
    <source>
        <dbReference type="ARBA" id="ARBA00022630"/>
    </source>
</evidence>
<dbReference type="FunFam" id="2.40.30.30:FF:000003">
    <property type="entry name" value="Riboflavin biosynthesis protein"/>
    <property type="match status" value="1"/>
</dbReference>
<sequence>MQVIKKIEKLDYPNPVMTIGNFDGVHIGHQKIFDFVKRKAAEINGTSVVITFNPHPIKVLYKEHPLKLITTNEDKIKLIEKCGIDLTISIPFTYEFAQIEAEDFVKDILVEKFNVKWIVVGYDYRFGRARKGDRELLKKLGEIYGFKVTVLKAYKKGGKILSSTAVRNALFQGNIKEANQFLGRAYHVDGEVIRGMGRGSSILGYPTANFVPEQEIIPKQGVYAVKVTIPNLKTFNGVANIGKNPTFGNTNMSYEVHIFDFKENLLGKIIRVHFIERIRDEKKFNSPEQLKENIARDIEFAKKIFKKNKTPLFLDF</sequence>
<dbReference type="Pfam" id="PF06574">
    <property type="entry name" value="FAD_syn"/>
    <property type="match status" value="1"/>
</dbReference>
<comment type="pathway">
    <text evidence="3 15">Cofactor biosynthesis; FMN biosynthesis; FMN from riboflavin (ATP route): step 1/1.</text>
</comment>
<reference evidence="17 18" key="1">
    <citation type="submission" date="2018-01" db="EMBL/GenBank/DDBJ databases">
        <title>Metagenomic assembled genomes from two thermal pools in the Uzon Caldera, Kamchatka, Russia.</title>
        <authorList>
            <person name="Wilkins L."/>
            <person name="Ettinger C."/>
        </authorList>
    </citation>
    <scope>NUCLEOTIDE SEQUENCE [LARGE SCALE GENOMIC DNA]</scope>
    <source>
        <strain evidence="17">ZAV-04</strain>
    </source>
</reference>
<proteinExistence type="inferred from homology"/>
<keyword evidence="10 15" id="KW-0274">FAD</keyword>
<evidence type="ECO:0000256" key="1">
    <source>
        <dbReference type="ARBA" id="ARBA00002121"/>
    </source>
</evidence>
<keyword evidence="8 15" id="KW-0547">Nucleotide-binding</keyword>